<dbReference type="RefSeq" id="WP_184009810.1">
    <property type="nucleotide sequence ID" value="NZ_JACIJS010000003.1"/>
</dbReference>
<evidence type="ECO:0008006" key="4">
    <source>
        <dbReference type="Google" id="ProtNLM"/>
    </source>
</evidence>
<name>A0A840X0B9_9RHOB</name>
<reference evidence="2 3" key="1">
    <citation type="submission" date="2020-08" db="EMBL/GenBank/DDBJ databases">
        <title>Genomic Encyclopedia of Type Strains, Phase IV (KMG-IV): sequencing the most valuable type-strain genomes for metagenomic binning, comparative biology and taxonomic classification.</title>
        <authorList>
            <person name="Goeker M."/>
        </authorList>
    </citation>
    <scope>NUCLEOTIDE SEQUENCE [LARGE SCALE GENOMIC DNA]</scope>
    <source>
        <strain evidence="2 3">DSM 103377</strain>
    </source>
</reference>
<protein>
    <recommendedName>
        <fullName evidence="4">Transcriptional activator HlyU</fullName>
    </recommendedName>
</protein>
<evidence type="ECO:0000313" key="2">
    <source>
        <dbReference type="EMBL" id="MBB5515336.1"/>
    </source>
</evidence>
<dbReference type="Pfam" id="PF10115">
    <property type="entry name" value="HlyU"/>
    <property type="match status" value="1"/>
</dbReference>
<evidence type="ECO:0000256" key="1">
    <source>
        <dbReference type="SAM" id="MobiDB-lite"/>
    </source>
</evidence>
<keyword evidence="3" id="KW-1185">Reference proteome</keyword>
<accession>A0A840X0B9</accession>
<feature type="region of interest" description="Disordered" evidence="1">
    <location>
        <begin position="1"/>
        <end position="21"/>
    </location>
</feature>
<sequence>MSLFSKLFGGAGGSEPPKQESTIYKGFTITPQPMKDGREFRLSALIEKDGQSHHLIRAETLGSEDAANDAAIAKAKQVIDQMGDRLF</sequence>
<dbReference type="Proteomes" id="UP000553766">
    <property type="component" value="Unassembled WGS sequence"/>
</dbReference>
<evidence type="ECO:0000313" key="3">
    <source>
        <dbReference type="Proteomes" id="UP000553766"/>
    </source>
</evidence>
<comment type="caution">
    <text evidence="2">The sequence shown here is derived from an EMBL/GenBank/DDBJ whole genome shotgun (WGS) entry which is preliminary data.</text>
</comment>
<dbReference type="AlphaFoldDB" id="A0A840X0B9"/>
<gene>
    <name evidence="2" type="ORF">FHS89_001346</name>
</gene>
<dbReference type="InterPro" id="IPR018772">
    <property type="entry name" value="Transcription_activator_HlyU"/>
</dbReference>
<organism evidence="2 3">
    <name type="scientific">Rubricella aquisinus</name>
    <dbReference type="NCBI Taxonomy" id="2028108"/>
    <lineage>
        <taxon>Bacteria</taxon>
        <taxon>Pseudomonadati</taxon>
        <taxon>Pseudomonadota</taxon>
        <taxon>Alphaproteobacteria</taxon>
        <taxon>Rhodobacterales</taxon>
        <taxon>Paracoccaceae</taxon>
        <taxon>Rubricella</taxon>
    </lineage>
</organism>
<dbReference type="EMBL" id="JACIJS010000003">
    <property type="protein sequence ID" value="MBB5515336.1"/>
    <property type="molecule type" value="Genomic_DNA"/>
</dbReference>
<proteinExistence type="predicted"/>